<sequence length="76" mass="8248">MSLASTPVAAPTLVCLVTVNGEQFAQAIQTIEVCVRIQVEKAITKIRHAFEAAASIARSIRDRCAYGWVQLTDIAM</sequence>
<reference evidence="2" key="1">
    <citation type="submission" date="2018-11" db="EMBL/GenBank/DDBJ databases">
        <authorList>
            <consortium name="Genoscope - CEA"/>
            <person name="William W."/>
        </authorList>
    </citation>
    <scope>NUCLEOTIDE SEQUENCE</scope>
</reference>
<dbReference type="EMBL" id="LS974620">
    <property type="protein sequence ID" value="CAG7906375.1"/>
    <property type="molecule type" value="Genomic_DNA"/>
</dbReference>
<accession>A0A3P6CCT2</accession>
<dbReference type="Proteomes" id="UP000694005">
    <property type="component" value="Chromosome A04"/>
</dbReference>
<evidence type="ECO:0000313" key="2">
    <source>
        <dbReference type="EMBL" id="VDD12160.1"/>
    </source>
</evidence>
<dbReference type="EMBL" id="LR031576">
    <property type="protein sequence ID" value="VDD12160.1"/>
    <property type="molecule type" value="Genomic_DNA"/>
</dbReference>
<organism evidence="2">
    <name type="scientific">Brassica campestris</name>
    <name type="common">Field mustard</name>
    <dbReference type="NCBI Taxonomy" id="3711"/>
    <lineage>
        <taxon>Eukaryota</taxon>
        <taxon>Viridiplantae</taxon>
        <taxon>Streptophyta</taxon>
        <taxon>Embryophyta</taxon>
        <taxon>Tracheophyta</taxon>
        <taxon>Spermatophyta</taxon>
        <taxon>Magnoliopsida</taxon>
        <taxon>eudicotyledons</taxon>
        <taxon>Gunneridae</taxon>
        <taxon>Pentapetalae</taxon>
        <taxon>rosids</taxon>
        <taxon>malvids</taxon>
        <taxon>Brassicales</taxon>
        <taxon>Brassicaceae</taxon>
        <taxon>Brassiceae</taxon>
        <taxon>Brassica</taxon>
    </lineage>
</organism>
<proteinExistence type="predicted"/>
<protein>
    <submittedName>
        <fullName evidence="1">Uncharacterized protein</fullName>
    </submittedName>
</protein>
<gene>
    <name evidence="2" type="ORF">BRAA04T16825Z</name>
    <name evidence="1" type="ORF">BRAPAZ1V2_A04P12760.2</name>
</gene>
<evidence type="ECO:0000313" key="1">
    <source>
        <dbReference type="EMBL" id="CAG7906375.1"/>
    </source>
</evidence>
<dbReference type="Gramene" id="A04p12760.2_BraZ1">
    <property type="protein sequence ID" value="A04p12760.2_BraZ1.CDS"/>
    <property type="gene ID" value="A04g12760.2_BraZ1"/>
</dbReference>
<name>A0A3P6CCT2_BRACM</name>
<dbReference type="AlphaFoldDB" id="A0A3P6CCT2"/>